<dbReference type="Proteomes" id="UP001172386">
    <property type="component" value="Unassembled WGS sequence"/>
</dbReference>
<dbReference type="EMBL" id="JAPDRQ010000062">
    <property type="protein sequence ID" value="KAJ9657571.1"/>
    <property type="molecule type" value="Genomic_DNA"/>
</dbReference>
<comment type="caution">
    <text evidence="1">The sequence shown here is derived from an EMBL/GenBank/DDBJ whole genome shotgun (WGS) entry which is preliminary data.</text>
</comment>
<evidence type="ECO:0000313" key="2">
    <source>
        <dbReference type="Proteomes" id="UP001172386"/>
    </source>
</evidence>
<reference evidence="1" key="1">
    <citation type="submission" date="2022-10" db="EMBL/GenBank/DDBJ databases">
        <title>Culturing micro-colonial fungi from biological soil crusts in the Mojave desert and describing Neophaeococcomyces mojavensis, and introducing the new genera and species Taxawa tesnikishii.</title>
        <authorList>
            <person name="Kurbessoian T."/>
            <person name="Stajich J.E."/>
        </authorList>
    </citation>
    <scope>NUCLEOTIDE SEQUENCE</scope>
    <source>
        <strain evidence="1">JES_112</strain>
    </source>
</reference>
<protein>
    <submittedName>
        <fullName evidence="1">Uncharacterized protein</fullName>
    </submittedName>
</protein>
<sequence length="96" mass="10728">MDISRVVCHDWTADPYARGTWCYYPPGWVSKYLESFEKPHGNILLASAGWSDGWRGWIDGAVEQGMQAAVWAISELDYEKNRGSTTGRQGLASDSL</sequence>
<gene>
    <name evidence="1" type="ORF">H2198_004217</name>
</gene>
<name>A0ACC3A963_9EURO</name>
<keyword evidence="2" id="KW-1185">Reference proteome</keyword>
<evidence type="ECO:0000313" key="1">
    <source>
        <dbReference type="EMBL" id="KAJ9657571.1"/>
    </source>
</evidence>
<accession>A0ACC3A963</accession>
<organism evidence="1 2">
    <name type="scientific">Neophaeococcomyces mojaviensis</name>
    <dbReference type="NCBI Taxonomy" id="3383035"/>
    <lineage>
        <taxon>Eukaryota</taxon>
        <taxon>Fungi</taxon>
        <taxon>Dikarya</taxon>
        <taxon>Ascomycota</taxon>
        <taxon>Pezizomycotina</taxon>
        <taxon>Eurotiomycetes</taxon>
        <taxon>Chaetothyriomycetidae</taxon>
        <taxon>Chaetothyriales</taxon>
        <taxon>Chaetothyriales incertae sedis</taxon>
        <taxon>Neophaeococcomyces</taxon>
    </lineage>
</organism>
<proteinExistence type="predicted"/>